<keyword evidence="4" id="KW-1185">Reference proteome</keyword>
<dbReference type="SUPFAM" id="SSF52096">
    <property type="entry name" value="ClpP/crotonase"/>
    <property type="match status" value="1"/>
</dbReference>
<keyword evidence="2" id="KW-0456">Lyase</keyword>
<evidence type="ECO:0000256" key="2">
    <source>
        <dbReference type="ARBA" id="ARBA00023239"/>
    </source>
</evidence>
<dbReference type="Pfam" id="PF00378">
    <property type="entry name" value="ECH_1"/>
    <property type="match status" value="1"/>
</dbReference>
<protein>
    <submittedName>
        <fullName evidence="3">Enoyl-CoA hydratase-related protein</fullName>
    </submittedName>
</protein>
<dbReference type="CDD" id="cd06558">
    <property type="entry name" value="crotonase-like"/>
    <property type="match status" value="1"/>
</dbReference>
<dbReference type="InterPro" id="IPR014748">
    <property type="entry name" value="Enoyl-CoA_hydra_C"/>
</dbReference>
<dbReference type="Gene3D" id="1.10.12.10">
    <property type="entry name" value="Lyase 2-enoyl-coa Hydratase, Chain A, domain 2"/>
    <property type="match status" value="1"/>
</dbReference>
<dbReference type="Proteomes" id="UP001164803">
    <property type="component" value="Chromosome"/>
</dbReference>
<evidence type="ECO:0000256" key="1">
    <source>
        <dbReference type="ARBA" id="ARBA00005254"/>
    </source>
</evidence>
<evidence type="ECO:0000313" key="3">
    <source>
        <dbReference type="EMBL" id="WAH36212.1"/>
    </source>
</evidence>
<dbReference type="InterPro" id="IPR029045">
    <property type="entry name" value="ClpP/crotonase-like_dom_sf"/>
</dbReference>
<sequence>MSTQDEIYVERFGKVAVITLNRPEQRNAFTPSMIACWAEMLDELGKDKDVNVIVTTGKGPKAFCSGAELKGLEDTSNASALQRKNELWEHIHKVALAMDRIDKPTIAAVNGVAVGAGMDMALMNDLRFMSSSAKLSEGYVKIGLVPGDGGAYFLPRLVGTAKALELLWSGDFIDTQTALSIGLVNRVYDPENLMDETLEFASRLANGPSVAIRMIKRAVYQARQMDVKTALDLISSHFSIIRETNDHKEGIRAMIEKRRPNFQGN</sequence>
<accession>A0ABY6Z050</accession>
<dbReference type="RefSeq" id="WP_268043533.1">
    <property type="nucleotide sequence ID" value="NZ_CP104064.1"/>
</dbReference>
<dbReference type="PANTHER" id="PTHR11941">
    <property type="entry name" value="ENOYL-COA HYDRATASE-RELATED"/>
    <property type="match status" value="1"/>
</dbReference>
<reference evidence="3" key="1">
    <citation type="submission" date="2022-08" db="EMBL/GenBank/DDBJ databases">
        <title>Alicyclobacillus dauci DSM2870, complete genome.</title>
        <authorList>
            <person name="Wang Q."/>
            <person name="Cai R."/>
            <person name="Wang Z."/>
        </authorList>
    </citation>
    <scope>NUCLEOTIDE SEQUENCE</scope>
    <source>
        <strain evidence="3">DSM 28700</strain>
    </source>
</reference>
<proteinExistence type="inferred from homology"/>
<gene>
    <name evidence="3" type="ORF">NZD86_18495</name>
</gene>
<dbReference type="InterPro" id="IPR001753">
    <property type="entry name" value="Enoyl-CoA_hydra/iso"/>
</dbReference>
<organism evidence="3 4">
    <name type="scientific">Alicyclobacillus dauci</name>
    <dbReference type="NCBI Taxonomy" id="1475485"/>
    <lineage>
        <taxon>Bacteria</taxon>
        <taxon>Bacillati</taxon>
        <taxon>Bacillota</taxon>
        <taxon>Bacilli</taxon>
        <taxon>Bacillales</taxon>
        <taxon>Alicyclobacillaceae</taxon>
        <taxon>Alicyclobacillus</taxon>
    </lineage>
</organism>
<dbReference type="PANTHER" id="PTHR11941:SF133">
    <property type="entry name" value="1,2-EPOXYPHENYLACETYL-COA ISOMERASE"/>
    <property type="match status" value="1"/>
</dbReference>
<comment type="similarity">
    <text evidence="1">Belongs to the enoyl-CoA hydratase/isomerase family.</text>
</comment>
<evidence type="ECO:0000313" key="4">
    <source>
        <dbReference type="Proteomes" id="UP001164803"/>
    </source>
</evidence>
<dbReference type="EMBL" id="CP104064">
    <property type="protein sequence ID" value="WAH36212.1"/>
    <property type="molecule type" value="Genomic_DNA"/>
</dbReference>
<name>A0ABY6Z050_9BACL</name>
<dbReference type="Gene3D" id="3.90.226.10">
    <property type="entry name" value="2-enoyl-CoA Hydratase, Chain A, domain 1"/>
    <property type="match status" value="1"/>
</dbReference>